<evidence type="ECO:0000313" key="2">
    <source>
        <dbReference type="Proteomes" id="UP000252985"/>
    </source>
</evidence>
<dbReference type="GeneID" id="37288233"/>
<keyword evidence="1" id="KW-0540">Nuclease</keyword>
<name>A0A345EFK8_9EURY</name>
<dbReference type="AlphaFoldDB" id="A0A345EFK8"/>
<accession>A0A345EFK8</accession>
<dbReference type="GO" id="GO:0004527">
    <property type="term" value="F:exonuclease activity"/>
    <property type="evidence" value="ECO:0007669"/>
    <property type="project" value="UniProtKB-KW"/>
</dbReference>
<dbReference type="RefSeq" id="WP_114606304.1">
    <property type="nucleotide sequence ID" value="NZ_CP031148.1"/>
</dbReference>
<protein>
    <submittedName>
        <fullName evidence="1">Exonuclease RecJ</fullName>
    </submittedName>
</protein>
<dbReference type="KEGG" id="haq:DU484_14605"/>
<keyword evidence="1" id="KW-0269">Exonuclease</keyword>
<dbReference type="EMBL" id="CP031148">
    <property type="protein sequence ID" value="AXG10980.1"/>
    <property type="molecule type" value="Genomic_DNA"/>
</dbReference>
<evidence type="ECO:0000313" key="1">
    <source>
        <dbReference type="EMBL" id="AXG10980.1"/>
    </source>
</evidence>
<dbReference type="Proteomes" id="UP000252985">
    <property type="component" value="Chromosome"/>
</dbReference>
<proteinExistence type="predicted"/>
<sequence length="403" mass="40518">MSTAPAVPEDAADAGEIAAALREAPFVRVVAAADGDALAASGVLARACRERSTPFQVRVDPIPNLTPGEGDDLVVGVGAAGGDVALAGAEPASLVAAAAARELGVDPDPTLALAGVATADRPLDSGDAAVLLDAARERTAVERRPGVATPTPDLADGLAHSTLVSAPVSGDPEMAREALSRLDLPSDPTEEDRRRLASWLAIEATASSARATEAVERALRPHATPDARVATIEGFGDALDAVARERPGTGVALAIRDGGPVTATLDAWRGHARAVHEALTTATTGRYDGVFVARVDEADPGRLGTVARLCRDFQSPEPVVLVVGGAATAAGSDGAATAAGSDGAATAAAAASVDDARLADATREAVQSVDGDGTSAGDARRATARFDADGEVSRFITAFREAL</sequence>
<keyword evidence="1" id="KW-0378">Hydrolase</keyword>
<organism evidence="1 2">
    <name type="scientific">Haloplanus rubicundus</name>
    <dbReference type="NCBI Taxonomy" id="1547898"/>
    <lineage>
        <taxon>Archaea</taxon>
        <taxon>Methanobacteriati</taxon>
        <taxon>Methanobacteriota</taxon>
        <taxon>Stenosarchaea group</taxon>
        <taxon>Halobacteria</taxon>
        <taxon>Halobacteriales</taxon>
        <taxon>Haloferacaceae</taxon>
        <taxon>Haloplanus</taxon>
    </lineage>
</organism>
<gene>
    <name evidence="1" type="ORF">DU484_14605</name>
</gene>
<reference evidence="1 2" key="1">
    <citation type="submission" date="2018-07" db="EMBL/GenBank/DDBJ databases">
        <title>Genome sequences of Haloplanus sp. CBA1112.</title>
        <authorList>
            <person name="Kim Y.B."/>
            <person name="Roh S.W."/>
        </authorList>
    </citation>
    <scope>NUCLEOTIDE SEQUENCE [LARGE SCALE GENOMIC DNA]</scope>
    <source>
        <strain evidence="1 2">CBA1112</strain>
    </source>
</reference>